<organism evidence="2 3">
    <name type="scientific">Stenomitos frigidus ULC18</name>
    <dbReference type="NCBI Taxonomy" id="2107698"/>
    <lineage>
        <taxon>Bacteria</taxon>
        <taxon>Bacillati</taxon>
        <taxon>Cyanobacteriota</taxon>
        <taxon>Cyanophyceae</taxon>
        <taxon>Leptolyngbyales</taxon>
        <taxon>Leptolyngbyaceae</taxon>
        <taxon>Stenomitos</taxon>
    </lineage>
</organism>
<dbReference type="Pfam" id="PF07862">
    <property type="entry name" value="Nif11"/>
    <property type="match status" value="1"/>
</dbReference>
<dbReference type="EMBL" id="PVWK01000157">
    <property type="protein sequence ID" value="PSB23986.1"/>
    <property type="molecule type" value="Genomic_DNA"/>
</dbReference>
<dbReference type="InterPro" id="IPR022516">
    <property type="entry name" value="CHP03798_Ocin"/>
</dbReference>
<reference evidence="3" key="1">
    <citation type="submission" date="2018-02" db="EMBL/GenBank/DDBJ databases">
        <authorList>
            <person name="Moore K."/>
            <person name="Momper L."/>
        </authorList>
    </citation>
    <scope>NUCLEOTIDE SEQUENCE [LARGE SCALE GENOMIC DNA]</scope>
    <source>
        <strain evidence="3">ULC18</strain>
    </source>
</reference>
<dbReference type="RefSeq" id="WP_106260589.1">
    <property type="nucleotide sequence ID" value="NZ_CAWNSW010000030.1"/>
</dbReference>
<keyword evidence="3" id="KW-1185">Reference proteome</keyword>
<dbReference type="Proteomes" id="UP000239576">
    <property type="component" value="Unassembled WGS sequence"/>
</dbReference>
<evidence type="ECO:0000259" key="1">
    <source>
        <dbReference type="Pfam" id="PF07862"/>
    </source>
</evidence>
<gene>
    <name evidence="2" type="ORF">C7B82_28945</name>
</gene>
<accession>A0A2T1DU02</accession>
<evidence type="ECO:0000313" key="3">
    <source>
        <dbReference type="Proteomes" id="UP000239576"/>
    </source>
</evidence>
<comment type="caution">
    <text evidence="2">The sequence shown here is derived from an EMBL/GenBank/DDBJ whole genome shotgun (WGS) entry which is preliminary data.</text>
</comment>
<feature type="domain" description="Nif11" evidence="1">
    <location>
        <begin position="1"/>
        <end position="48"/>
    </location>
</feature>
<reference evidence="2 3" key="2">
    <citation type="submission" date="2018-03" db="EMBL/GenBank/DDBJ databases">
        <title>The ancient ancestry and fast evolution of plastids.</title>
        <authorList>
            <person name="Moore K.R."/>
            <person name="Magnabosco C."/>
            <person name="Momper L."/>
            <person name="Gold D.A."/>
            <person name="Bosak T."/>
            <person name="Fournier G.P."/>
        </authorList>
    </citation>
    <scope>NUCLEOTIDE SEQUENCE [LARGE SCALE GENOMIC DNA]</scope>
    <source>
        <strain evidence="2 3">ULC18</strain>
    </source>
</reference>
<dbReference type="OrthoDB" id="516068at2"/>
<evidence type="ECO:0000313" key="2">
    <source>
        <dbReference type="EMBL" id="PSB23986.1"/>
    </source>
</evidence>
<protein>
    <submittedName>
        <fullName evidence="2">Nif11-like leader peptide family natural product</fullName>
    </submittedName>
</protein>
<dbReference type="InterPro" id="IPR012903">
    <property type="entry name" value="Nif11"/>
</dbReference>
<proteinExistence type="predicted"/>
<dbReference type="AlphaFoldDB" id="A0A2T1DU02"/>
<sequence>MSIESANRFLEAVAYDETLRDRFEGVTNPDDFLRITEQLGYSFSTDELMAIAKEQSQGIMVRRNTGVWKWLRSISWV</sequence>
<dbReference type="NCBIfam" id="TIGR03798">
    <property type="entry name" value="leader_Nif11"/>
    <property type="match status" value="1"/>
</dbReference>
<name>A0A2T1DU02_9CYAN</name>